<evidence type="ECO:0000256" key="4">
    <source>
        <dbReference type="ARBA" id="ARBA00022989"/>
    </source>
</evidence>
<evidence type="ECO:0000256" key="7">
    <source>
        <dbReference type="SAM" id="Phobius"/>
    </source>
</evidence>
<gene>
    <name evidence="9" type="ORF">POSPLADRAFT_1129433</name>
</gene>
<dbReference type="GO" id="GO:0005789">
    <property type="term" value="C:endoplasmic reticulum membrane"/>
    <property type="evidence" value="ECO:0007669"/>
    <property type="project" value="TreeGrafter"/>
</dbReference>
<dbReference type="GO" id="GO:0005739">
    <property type="term" value="C:mitochondrion"/>
    <property type="evidence" value="ECO:0007669"/>
    <property type="project" value="TreeGrafter"/>
</dbReference>
<dbReference type="CDD" id="cd13220">
    <property type="entry name" value="PH-GRAM_GRAMDC"/>
    <property type="match status" value="1"/>
</dbReference>
<feature type="compositionally biased region" description="Polar residues" evidence="6">
    <location>
        <begin position="58"/>
        <end position="75"/>
    </location>
</feature>
<evidence type="ECO:0000313" key="9">
    <source>
        <dbReference type="EMBL" id="OSX66813.1"/>
    </source>
</evidence>
<dbReference type="GO" id="GO:0005886">
    <property type="term" value="C:plasma membrane"/>
    <property type="evidence" value="ECO:0007669"/>
    <property type="project" value="TreeGrafter"/>
</dbReference>
<dbReference type="PANTHER" id="PTHR23319:SF4">
    <property type="entry name" value="GRAM DOMAIN CONTAINING 1B, ISOFORM E"/>
    <property type="match status" value="1"/>
</dbReference>
<evidence type="ECO:0000259" key="8">
    <source>
        <dbReference type="PROSITE" id="PS51778"/>
    </source>
</evidence>
<dbReference type="RefSeq" id="XP_024343607.1">
    <property type="nucleotide sequence ID" value="XM_024483843.1"/>
</dbReference>
<dbReference type="GO" id="GO:0032541">
    <property type="term" value="C:cortical endoplasmic reticulum"/>
    <property type="evidence" value="ECO:0007669"/>
    <property type="project" value="TreeGrafter"/>
</dbReference>
<organism evidence="9 10">
    <name type="scientific">Postia placenta MAD-698-R-SB12</name>
    <dbReference type="NCBI Taxonomy" id="670580"/>
    <lineage>
        <taxon>Eukaryota</taxon>
        <taxon>Fungi</taxon>
        <taxon>Dikarya</taxon>
        <taxon>Basidiomycota</taxon>
        <taxon>Agaricomycotina</taxon>
        <taxon>Agaricomycetes</taxon>
        <taxon>Polyporales</taxon>
        <taxon>Adustoporiaceae</taxon>
        <taxon>Rhodonia</taxon>
    </lineage>
</organism>
<dbReference type="Proteomes" id="UP000194127">
    <property type="component" value="Unassembled WGS sequence"/>
</dbReference>
<feature type="region of interest" description="Disordered" evidence="6">
    <location>
        <begin position="1"/>
        <end position="252"/>
    </location>
</feature>
<feature type="compositionally biased region" description="Polar residues" evidence="6">
    <location>
        <begin position="221"/>
        <end position="250"/>
    </location>
</feature>
<feature type="region of interest" description="Disordered" evidence="6">
    <location>
        <begin position="265"/>
        <end position="347"/>
    </location>
</feature>
<proteinExistence type="inferred from homology"/>
<feature type="compositionally biased region" description="Polar residues" evidence="6">
    <location>
        <begin position="295"/>
        <end position="317"/>
    </location>
</feature>
<feature type="compositionally biased region" description="Low complexity" evidence="6">
    <location>
        <begin position="26"/>
        <end position="42"/>
    </location>
</feature>
<name>A0A1X6NEL0_9APHY</name>
<dbReference type="InterPro" id="IPR031968">
    <property type="entry name" value="VASt"/>
</dbReference>
<comment type="similarity">
    <text evidence="2">Belongs to the YSP2 family.</text>
</comment>
<dbReference type="InterPro" id="IPR004182">
    <property type="entry name" value="GRAM"/>
</dbReference>
<dbReference type="OrthoDB" id="2162691at2759"/>
<dbReference type="STRING" id="670580.A0A1X6NEL0"/>
<dbReference type="Pfam" id="PF02893">
    <property type="entry name" value="GRAM"/>
    <property type="match status" value="1"/>
</dbReference>
<dbReference type="GO" id="GO:0032366">
    <property type="term" value="P:intracellular sterol transport"/>
    <property type="evidence" value="ECO:0007669"/>
    <property type="project" value="TreeGrafter"/>
</dbReference>
<keyword evidence="4 7" id="KW-1133">Transmembrane helix</keyword>
<dbReference type="InterPro" id="IPR011993">
    <property type="entry name" value="PH-like_dom_sf"/>
</dbReference>
<feature type="region of interest" description="Disordered" evidence="6">
    <location>
        <begin position="716"/>
        <end position="739"/>
    </location>
</feature>
<dbReference type="PANTHER" id="PTHR23319">
    <property type="entry name" value="GRAM DOMAIN CONTAINING 1B, ISOFORM E"/>
    <property type="match status" value="1"/>
</dbReference>
<feature type="compositionally biased region" description="Polar residues" evidence="6">
    <location>
        <begin position="721"/>
        <end position="739"/>
    </location>
</feature>
<dbReference type="Gene3D" id="2.30.29.30">
    <property type="entry name" value="Pleckstrin-homology domain (PH domain)/Phosphotyrosine-binding domain (PTB)"/>
    <property type="match status" value="1"/>
</dbReference>
<evidence type="ECO:0000256" key="5">
    <source>
        <dbReference type="ARBA" id="ARBA00023136"/>
    </source>
</evidence>
<evidence type="ECO:0000256" key="1">
    <source>
        <dbReference type="ARBA" id="ARBA00004167"/>
    </source>
</evidence>
<dbReference type="GO" id="GO:0120015">
    <property type="term" value="F:sterol transfer activity"/>
    <property type="evidence" value="ECO:0007669"/>
    <property type="project" value="TreeGrafter"/>
</dbReference>
<comment type="subcellular location">
    <subcellularLocation>
        <location evidence="1">Membrane</location>
        <topology evidence="1">Single-pass membrane protein</topology>
    </subcellularLocation>
</comment>
<dbReference type="InterPro" id="IPR051482">
    <property type="entry name" value="Cholesterol_transport"/>
</dbReference>
<feature type="compositionally biased region" description="Polar residues" evidence="6">
    <location>
        <begin position="100"/>
        <end position="112"/>
    </location>
</feature>
<protein>
    <recommendedName>
        <fullName evidence="8">VASt domain-containing protein</fullName>
    </recommendedName>
</protein>
<evidence type="ECO:0000313" key="10">
    <source>
        <dbReference type="Proteomes" id="UP000194127"/>
    </source>
</evidence>
<dbReference type="GeneID" id="36328792"/>
<dbReference type="EMBL" id="KZ110591">
    <property type="protein sequence ID" value="OSX66813.1"/>
    <property type="molecule type" value="Genomic_DNA"/>
</dbReference>
<evidence type="ECO:0000256" key="2">
    <source>
        <dbReference type="ARBA" id="ARBA00006582"/>
    </source>
</evidence>
<sequence>MAPNFLSKFVKNSPAHNLIGQNTQRSRSPSPAPSSQYPPSISVEPDSPSGSRPRRHTTVGSTTPSFQGSTESFPNVTVVPPSPRSTNYGSDITDEDPTPRSGQSPNKFSNGSAPPVPPLPNLSSVRPMTNDENISTPTPESTRTAFADQMSDTLSHSRSTGNLREKARAPEVSSRNINHPRSATVVESKSKESLRPSPVKKASKGSKTRGSASPALHPLQVTVSENGVLTSSPTSAEFPLPTSTSSSGYSAKTLPTYPTITTSLLAPDNSDAASTYSTNSNATSSKRRRGWPRKSGNNGHNSAQPGSSPAMSTTSLAPISPKRKTTGAGTSSSYPNSDLSDRESFHSGQELLGDQSGLEDDDDLDLDPDDIPVTGFAVASARRNQDFHELFPTVPEGDYLIEDYGCALQREILIQGRLYVSENHVCFHANIFGWITDLTIPMTEIITMEKRMTAFVIPNAIQIMSQSAKYTFTSFLSRDNTWEVLHNIWRLARPEGSSLGSRVQSPRGSIDMLVSDTGSIAPPSASQVGEKKGKVQNKVTQCACGTNGEHLSEVAMENHGVPPFIITIVADLQISDWMPTADDPKLLYRQMSYIKPLSGGFGPKQTKCELRDETLHCDFDNYVCMLTTTRTPDVPSGSVFSVKTRTCITWTSGVSTKVLVTTQVEWTGRSFIKGIIEKSAIDGQKEYHGDLDKSMRAYIHEHQSEFIPEGVDPSVVEETESQAAEMSPRPSTERPSIVDQQVRNSRDFKRDQRGLQWAYDTFEGACKVAQQSTAGLLELIRDAWEQSTSTTILYFVIVFLVISNVWTLAMVGGREEAGRRKELKRMEEREKWVQGIVQALWEELVASKNTPGGTALSPSPRPIADWREEVGDINTALDIIEDRVRNIRESLAELD</sequence>
<dbReference type="Pfam" id="PF16016">
    <property type="entry name" value="VASt"/>
    <property type="match status" value="1"/>
</dbReference>
<accession>A0A1X6NEL0</accession>
<dbReference type="AlphaFoldDB" id="A0A1X6NEL0"/>
<keyword evidence="5 7" id="KW-0472">Membrane</keyword>
<feature type="transmembrane region" description="Helical" evidence="7">
    <location>
        <begin position="792"/>
        <end position="811"/>
    </location>
</feature>
<feature type="compositionally biased region" description="Polar residues" evidence="6">
    <location>
        <begin position="327"/>
        <end position="338"/>
    </location>
</feature>
<reference evidence="9 10" key="1">
    <citation type="submission" date="2017-04" db="EMBL/GenBank/DDBJ databases">
        <title>Genome Sequence of the Model Brown-Rot Fungus Postia placenta SB12.</title>
        <authorList>
            <consortium name="DOE Joint Genome Institute"/>
            <person name="Gaskell J."/>
            <person name="Kersten P."/>
            <person name="Larrondo L.F."/>
            <person name="Canessa P."/>
            <person name="Martinez D."/>
            <person name="Hibbett D."/>
            <person name="Schmoll M."/>
            <person name="Kubicek C.P."/>
            <person name="Martinez A.T."/>
            <person name="Yadav J."/>
            <person name="Master E."/>
            <person name="Magnuson J.K."/>
            <person name="James T."/>
            <person name="Yaver D."/>
            <person name="Berka R."/>
            <person name="Labutti K."/>
            <person name="Lipzen A."/>
            <person name="Aerts A."/>
            <person name="Barry K."/>
            <person name="Henrissat B."/>
            <person name="Blanchette R."/>
            <person name="Grigoriev I."/>
            <person name="Cullen D."/>
        </authorList>
    </citation>
    <scope>NUCLEOTIDE SEQUENCE [LARGE SCALE GENOMIC DNA]</scope>
    <source>
        <strain evidence="9 10">MAD-698-R-SB12</strain>
    </source>
</reference>
<feature type="compositionally biased region" description="Polar residues" evidence="6">
    <location>
        <begin position="173"/>
        <end position="187"/>
    </location>
</feature>
<dbReference type="PROSITE" id="PS51778">
    <property type="entry name" value="VAST"/>
    <property type="match status" value="1"/>
</dbReference>
<keyword evidence="3 7" id="KW-0812">Transmembrane</keyword>
<evidence type="ECO:0000256" key="6">
    <source>
        <dbReference type="SAM" id="MobiDB-lite"/>
    </source>
</evidence>
<dbReference type="GO" id="GO:0032934">
    <property type="term" value="F:sterol binding"/>
    <property type="evidence" value="ECO:0007669"/>
    <property type="project" value="TreeGrafter"/>
</dbReference>
<feature type="domain" description="VASt" evidence="8">
    <location>
        <begin position="531"/>
        <end position="703"/>
    </location>
</feature>
<dbReference type="GO" id="GO:0140268">
    <property type="term" value="C:endoplasmic reticulum-plasma membrane contact site"/>
    <property type="evidence" value="ECO:0007669"/>
    <property type="project" value="TreeGrafter"/>
</dbReference>
<keyword evidence="10" id="KW-1185">Reference proteome</keyword>
<dbReference type="SMART" id="SM00568">
    <property type="entry name" value="GRAM"/>
    <property type="match status" value="1"/>
</dbReference>
<feature type="compositionally biased region" description="Polar residues" evidence="6">
    <location>
        <begin position="130"/>
        <end position="162"/>
    </location>
</feature>
<evidence type="ECO:0000256" key="3">
    <source>
        <dbReference type="ARBA" id="ARBA00022692"/>
    </source>
</evidence>
<feature type="compositionally biased region" description="Low complexity" evidence="6">
    <location>
        <begin position="269"/>
        <end position="284"/>
    </location>
</feature>